<sequence>MPRQSELRFERFQFFTGDKPTKPRASAIDVKETVNDDMCAYLQL</sequence>
<dbReference type="EMBL" id="HG994362">
    <property type="protein sequence ID" value="CAF2215327.1"/>
    <property type="molecule type" value="Genomic_DNA"/>
</dbReference>
<proteinExistence type="predicted"/>
<evidence type="ECO:0000313" key="1">
    <source>
        <dbReference type="EMBL" id="CAF2215327.1"/>
    </source>
</evidence>
<accession>A0A816ZWW1</accession>
<gene>
    <name evidence="1" type="ORF">DARMORV10_A08P02800.1</name>
</gene>
<dbReference type="AlphaFoldDB" id="A0A816ZWW1"/>
<reference evidence="1" key="1">
    <citation type="submission" date="2021-01" db="EMBL/GenBank/DDBJ databases">
        <authorList>
            <consortium name="Genoscope - CEA"/>
            <person name="William W."/>
        </authorList>
    </citation>
    <scope>NUCLEOTIDE SEQUENCE</scope>
</reference>
<protein>
    <submittedName>
        <fullName evidence="1">(rape) hypothetical protein</fullName>
    </submittedName>
</protein>
<dbReference type="Proteomes" id="UP001295469">
    <property type="component" value="Chromosome A08"/>
</dbReference>
<organism evidence="1">
    <name type="scientific">Brassica napus</name>
    <name type="common">Rape</name>
    <dbReference type="NCBI Taxonomy" id="3708"/>
    <lineage>
        <taxon>Eukaryota</taxon>
        <taxon>Viridiplantae</taxon>
        <taxon>Streptophyta</taxon>
        <taxon>Embryophyta</taxon>
        <taxon>Tracheophyta</taxon>
        <taxon>Spermatophyta</taxon>
        <taxon>Magnoliopsida</taxon>
        <taxon>eudicotyledons</taxon>
        <taxon>Gunneridae</taxon>
        <taxon>Pentapetalae</taxon>
        <taxon>rosids</taxon>
        <taxon>malvids</taxon>
        <taxon>Brassicales</taxon>
        <taxon>Brassicaceae</taxon>
        <taxon>Brassiceae</taxon>
        <taxon>Brassica</taxon>
    </lineage>
</organism>
<name>A0A816ZWW1_BRANA</name>